<comment type="caution">
    <text evidence="1">The sequence shown here is derived from an EMBL/GenBank/DDBJ whole genome shotgun (WGS) entry which is preliminary data.</text>
</comment>
<dbReference type="SUPFAM" id="SSF51735">
    <property type="entry name" value="NAD(P)-binding Rossmann-fold domains"/>
    <property type="match status" value="1"/>
</dbReference>
<dbReference type="InterPro" id="IPR036291">
    <property type="entry name" value="NAD(P)-bd_dom_sf"/>
</dbReference>
<dbReference type="Proteomes" id="UP001259572">
    <property type="component" value="Unassembled WGS sequence"/>
</dbReference>
<gene>
    <name evidence="1" type="ORF">RQX22_07125</name>
</gene>
<reference evidence="1 2" key="1">
    <citation type="submission" date="2023-05" db="EMBL/GenBank/DDBJ databases">
        <authorList>
            <person name="Guo Y."/>
        </authorList>
    </citation>
    <scope>NUCLEOTIDE SEQUENCE [LARGE SCALE GENOMIC DNA]</scope>
    <source>
        <strain evidence="1 2">GR2756</strain>
    </source>
</reference>
<evidence type="ECO:0000313" key="1">
    <source>
        <dbReference type="EMBL" id="MDT9598714.1"/>
    </source>
</evidence>
<protein>
    <submittedName>
        <fullName evidence="1">Ornithine cyclodeaminase family protein</fullName>
    </submittedName>
</protein>
<proteinExistence type="predicted"/>
<keyword evidence="2" id="KW-1185">Reference proteome</keyword>
<dbReference type="NCBIfam" id="NF004793">
    <property type="entry name" value="PRK06141.1"/>
    <property type="match status" value="1"/>
</dbReference>
<dbReference type="Gene3D" id="3.40.50.720">
    <property type="entry name" value="NAD(P)-binding Rossmann-like Domain"/>
    <property type="match status" value="1"/>
</dbReference>
<accession>A0ABU3Q6K0</accession>
<dbReference type="RefSeq" id="WP_315725003.1">
    <property type="nucleotide sequence ID" value="NZ_JAVUPU010000003.1"/>
</dbReference>
<dbReference type="PANTHER" id="PTHR13812">
    <property type="entry name" value="KETIMINE REDUCTASE MU-CRYSTALLIN"/>
    <property type="match status" value="1"/>
</dbReference>
<dbReference type="Pfam" id="PF02423">
    <property type="entry name" value="OCD_Mu_crystall"/>
    <property type="match status" value="1"/>
</dbReference>
<dbReference type="InterPro" id="IPR023401">
    <property type="entry name" value="ODC_N"/>
</dbReference>
<dbReference type="InterPro" id="IPR003462">
    <property type="entry name" value="ODC_Mu_crystall"/>
</dbReference>
<dbReference type="PANTHER" id="PTHR13812:SF19">
    <property type="entry name" value="KETIMINE REDUCTASE MU-CRYSTALLIN"/>
    <property type="match status" value="1"/>
</dbReference>
<organism evidence="1 2">
    <name type="scientific">Sphingosinicella rhizophila</name>
    <dbReference type="NCBI Taxonomy" id="3050082"/>
    <lineage>
        <taxon>Bacteria</taxon>
        <taxon>Pseudomonadati</taxon>
        <taxon>Pseudomonadota</taxon>
        <taxon>Alphaproteobacteria</taxon>
        <taxon>Sphingomonadales</taxon>
        <taxon>Sphingosinicellaceae</taxon>
        <taxon>Sphingosinicella</taxon>
    </lineage>
</organism>
<evidence type="ECO:0000313" key="2">
    <source>
        <dbReference type="Proteomes" id="UP001259572"/>
    </source>
</evidence>
<dbReference type="EMBL" id="JAVUPU010000003">
    <property type="protein sequence ID" value="MDT9598714.1"/>
    <property type="molecule type" value="Genomic_DNA"/>
</dbReference>
<dbReference type="PIRSF" id="PIRSF001439">
    <property type="entry name" value="CryM"/>
    <property type="match status" value="1"/>
</dbReference>
<dbReference type="Gene3D" id="3.30.1780.10">
    <property type="entry name" value="ornithine cyclodeaminase, domain 1"/>
    <property type="match status" value="1"/>
</dbReference>
<name>A0ABU3Q6K0_9SPHN</name>
<sequence>MLVLGADEIRRLAPPRRVVEALREVFARGGVVAVRTPSPVPGDSPNRLFVSMLAMDEVGGPVIKLITIYPENPAQGLVTVQGAIVVFSETGAPTAILDGTIVTQLRTGAASALASDYLSRQDSRHLVIMGTGALAPSMAAAHCAVRPIERISVWGRSADKAAATVAAISQQVPGVEVAVTDRIEESVANADIVSCSTSSPTPILHGKWLRPGTHVDLVGAFQPTKRESDDEVVLRARIFVDTMHGAMNEAGDLLEPMSRGIIDKSRIEGQLEDLASGRMKGRRSNDEITLFKSSGTAIEDLAMARMVVEAAGAPSD</sequence>